<protein>
    <recommendedName>
        <fullName evidence="3">Chitinase</fullName>
    </recommendedName>
</protein>
<dbReference type="InterPro" id="IPR036908">
    <property type="entry name" value="RlpA-like_sf"/>
</dbReference>
<sequence length="202" mass="22062">MASLSSYTGDGTIGREPSNRQVIVSLESKRQTKDTRVKMKLLTLALASTVSGAATIFKGRGYGTYYYDIKKVQACGTDFSNQNKGYVECSFTQPLSLNQMNTNYVVAMSNTQLKGNLDKYCGKRVVVTVNGKKSPLPLFIGDGCERCAGGKPNGPWNPIGAPGLDFSYSVLSELSPRTCFAGHIDLSWEIVDETLYHFNTTL</sequence>
<dbReference type="Gene3D" id="2.40.40.10">
    <property type="entry name" value="RlpA-like domain"/>
    <property type="match status" value="1"/>
</dbReference>
<evidence type="ECO:0000313" key="1">
    <source>
        <dbReference type="EMBL" id="TWU70969.1"/>
    </source>
</evidence>
<proteinExistence type="predicted"/>
<evidence type="ECO:0000313" key="2">
    <source>
        <dbReference type="Proteomes" id="UP000317257"/>
    </source>
</evidence>
<dbReference type="AlphaFoldDB" id="A0A5C6G1C9"/>
<dbReference type="Proteomes" id="UP000317257">
    <property type="component" value="Unassembled WGS sequence"/>
</dbReference>
<dbReference type="EMBL" id="SBHS01000056">
    <property type="protein sequence ID" value="TWU70969.1"/>
    <property type="molecule type" value="Genomic_DNA"/>
</dbReference>
<comment type="caution">
    <text evidence="1">The sequence shown here is derived from an EMBL/GenBank/DDBJ whole genome shotgun (WGS) entry which is preliminary data.</text>
</comment>
<name>A0A5C6G1C9_METRR</name>
<accession>A0A5C6G1C9</accession>
<organism evidence="1 2">
    <name type="scientific">Metarhizium rileyi (strain RCEF 4871)</name>
    <name type="common">Nomuraea rileyi</name>
    <dbReference type="NCBI Taxonomy" id="1649241"/>
    <lineage>
        <taxon>Eukaryota</taxon>
        <taxon>Fungi</taxon>
        <taxon>Dikarya</taxon>
        <taxon>Ascomycota</taxon>
        <taxon>Pezizomycotina</taxon>
        <taxon>Sordariomycetes</taxon>
        <taxon>Hypocreomycetidae</taxon>
        <taxon>Hypocreales</taxon>
        <taxon>Clavicipitaceae</taxon>
        <taxon>Metarhizium</taxon>
    </lineage>
</organism>
<dbReference type="CDD" id="cd22191">
    <property type="entry name" value="DPBB_RlpA_EXP_N-like"/>
    <property type="match status" value="1"/>
</dbReference>
<reference evidence="2" key="1">
    <citation type="submission" date="2018-12" db="EMBL/GenBank/DDBJ databases">
        <title>The complete genome of Metarhizium rileyi, a key fungal pathogen of Lepidoptera.</title>
        <authorList>
            <person name="Binneck E."/>
            <person name="Lastra C.C.L."/>
            <person name="Sosa-Gomez D.R."/>
        </authorList>
    </citation>
    <scope>NUCLEOTIDE SEQUENCE [LARGE SCALE GENOMIC DNA]</scope>
    <source>
        <strain evidence="2">Cep018-CH2</strain>
    </source>
</reference>
<dbReference type="SUPFAM" id="SSF50685">
    <property type="entry name" value="Barwin-like endoglucanases"/>
    <property type="match status" value="1"/>
</dbReference>
<gene>
    <name evidence="1" type="ORF">ED733_001565</name>
</gene>
<evidence type="ECO:0008006" key="3">
    <source>
        <dbReference type="Google" id="ProtNLM"/>
    </source>
</evidence>